<gene>
    <name evidence="1" type="ORF">NM208_g8923</name>
</gene>
<comment type="caution">
    <text evidence="1">The sequence shown here is derived from an EMBL/GenBank/DDBJ whole genome shotgun (WGS) entry which is preliminary data.</text>
</comment>
<sequence length="592" mass="65132">MSSTASGEMPNWQLAAQQKRKSLKNLIPPEWILPVDLPAAEIQKDVTGEYIRQFLTDAEVEYTEAEASAILRQIHAGKWKARDVLHAFCHRAALAHQMVSIRKPKLARRFTGFRDIIAQVYVPDQLLQTNCLHEIFFEAALEDAQRLDDQFAKTGKPSGPLHGLPISLKDQLHVKGVETTMGYVGWIGTFEGQKGTGKEKVHESELVRELRELGAVLYCKTSVPHTLMTGETINNIIGYVPNPKNRLLSSGGSSGGEGVLIALRGSPLGVGTDIGGSIRIPSAFNGLCGLRPSSGRIPYEGMANSMDGQSSLLSVVGPIAPSVETLKLFTEAVLGKKPWLHDPLVLELPWREPIFQQALNHDTPMVFGLLLNDGQVSVHPPVARALGQVADALKKLGHKVIEWKPPSHKRAVDLASDIWTFDGGRDVHEAFALSKEPVSDQVAQMYGREQRTEKTASQIAATNRAKRAYQKEYLDYWNSTSQLTEIGEPAVAFIAPVAPFAAARPGRYSYYGYTAFTNLLDYSAAVIPVTRCDREVDLFDANYTPSSALDKSVWESYDAEIYHGAPVGVQLVCRRLEEEKVLGLATMVAREL</sequence>
<name>A0ACC1S3M7_9HYPO</name>
<keyword evidence="2" id="KW-1185">Reference proteome</keyword>
<dbReference type="Proteomes" id="UP001148629">
    <property type="component" value="Unassembled WGS sequence"/>
</dbReference>
<reference evidence="1" key="1">
    <citation type="submission" date="2022-08" db="EMBL/GenBank/DDBJ databases">
        <title>Genome Sequence of Fusarium decemcellulare.</title>
        <authorList>
            <person name="Buettner E."/>
        </authorList>
    </citation>
    <scope>NUCLEOTIDE SEQUENCE</scope>
    <source>
        <strain evidence="1">Babe19</strain>
    </source>
</reference>
<dbReference type="EMBL" id="JANRMS010001073">
    <property type="protein sequence ID" value="KAJ3531336.1"/>
    <property type="molecule type" value="Genomic_DNA"/>
</dbReference>
<evidence type="ECO:0000313" key="2">
    <source>
        <dbReference type="Proteomes" id="UP001148629"/>
    </source>
</evidence>
<accession>A0ACC1S3M7</accession>
<protein>
    <submittedName>
        <fullName evidence="1">Uncharacterized protein</fullName>
    </submittedName>
</protein>
<organism evidence="1 2">
    <name type="scientific">Fusarium decemcellulare</name>
    <dbReference type="NCBI Taxonomy" id="57161"/>
    <lineage>
        <taxon>Eukaryota</taxon>
        <taxon>Fungi</taxon>
        <taxon>Dikarya</taxon>
        <taxon>Ascomycota</taxon>
        <taxon>Pezizomycotina</taxon>
        <taxon>Sordariomycetes</taxon>
        <taxon>Hypocreomycetidae</taxon>
        <taxon>Hypocreales</taxon>
        <taxon>Nectriaceae</taxon>
        <taxon>Fusarium</taxon>
        <taxon>Fusarium decemcellulare species complex</taxon>
    </lineage>
</organism>
<proteinExistence type="predicted"/>
<evidence type="ECO:0000313" key="1">
    <source>
        <dbReference type="EMBL" id="KAJ3531336.1"/>
    </source>
</evidence>